<reference evidence="1" key="1">
    <citation type="submission" date="2021-06" db="EMBL/GenBank/DDBJ databases">
        <authorList>
            <person name="Kallberg Y."/>
            <person name="Tangrot J."/>
            <person name="Rosling A."/>
        </authorList>
    </citation>
    <scope>NUCLEOTIDE SEQUENCE</scope>
    <source>
        <strain evidence="1">MA461A</strain>
    </source>
</reference>
<sequence>YSPKTIEVQADIQNKYKEPSCNSVFISRQQLVKILVNEEILLVYVVKEYNENINPHNPEIRKILQDFAKVFPKALPDQLPPKRAVNHGIDLILGSVPLFLPIYRISYEELDELKY</sequence>
<gene>
    <name evidence="1" type="ORF">RPERSI_LOCUS36202</name>
</gene>
<protein>
    <submittedName>
        <fullName evidence="1">15418_t:CDS:1</fullName>
    </submittedName>
</protein>
<name>A0ACA9SWU2_9GLOM</name>
<comment type="caution">
    <text evidence="1">The sequence shown here is derived from an EMBL/GenBank/DDBJ whole genome shotgun (WGS) entry which is preliminary data.</text>
</comment>
<evidence type="ECO:0000313" key="2">
    <source>
        <dbReference type="Proteomes" id="UP000789920"/>
    </source>
</evidence>
<accession>A0ACA9SWU2</accession>
<dbReference type="Proteomes" id="UP000789920">
    <property type="component" value="Unassembled WGS sequence"/>
</dbReference>
<dbReference type="EMBL" id="CAJVQC010172037">
    <property type="protein sequence ID" value="CAG8850666.1"/>
    <property type="molecule type" value="Genomic_DNA"/>
</dbReference>
<feature type="non-terminal residue" evidence="1">
    <location>
        <position position="1"/>
    </location>
</feature>
<keyword evidence="2" id="KW-1185">Reference proteome</keyword>
<organism evidence="1 2">
    <name type="scientific">Racocetra persica</name>
    <dbReference type="NCBI Taxonomy" id="160502"/>
    <lineage>
        <taxon>Eukaryota</taxon>
        <taxon>Fungi</taxon>
        <taxon>Fungi incertae sedis</taxon>
        <taxon>Mucoromycota</taxon>
        <taxon>Glomeromycotina</taxon>
        <taxon>Glomeromycetes</taxon>
        <taxon>Diversisporales</taxon>
        <taxon>Gigasporaceae</taxon>
        <taxon>Racocetra</taxon>
    </lineage>
</organism>
<feature type="non-terminal residue" evidence="1">
    <location>
        <position position="115"/>
    </location>
</feature>
<proteinExistence type="predicted"/>
<evidence type="ECO:0000313" key="1">
    <source>
        <dbReference type="EMBL" id="CAG8850666.1"/>
    </source>
</evidence>